<sequence length="107" mass="11794">MDEDGGIGKAIQTIRIIRGMTKEEFCKNTKLMIGNSKLTVGFFEHRIEAGTFTILSVDQLKLIAKTLKVPSSFILILAEESNDPLVTNLQGVVMDSLTKAAIEDRKP</sequence>
<gene>
    <name evidence="1" type="ORF">A3E32_01535</name>
</gene>
<evidence type="ECO:0008006" key="3">
    <source>
        <dbReference type="Google" id="ProtNLM"/>
    </source>
</evidence>
<accession>A0A1G2TN21</accession>
<dbReference type="GO" id="GO:0003677">
    <property type="term" value="F:DNA binding"/>
    <property type="evidence" value="ECO:0007669"/>
    <property type="project" value="InterPro"/>
</dbReference>
<dbReference type="Proteomes" id="UP000178530">
    <property type="component" value="Unassembled WGS sequence"/>
</dbReference>
<dbReference type="Gene3D" id="1.10.260.40">
    <property type="entry name" value="lambda repressor-like DNA-binding domains"/>
    <property type="match status" value="1"/>
</dbReference>
<dbReference type="InterPro" id="IPR010982">
    <property type="entry name" value="Lambda_DNA-bd_dom_sf"/>
</dbReference>
<dbReference type="AlphaFoldDB" id="A0A1G2TN21"/>
<reference evidence="1 2" key="1">
    <citation type="journal article" date="2016" name="Nat. Commun.">
        <title>Thousands of microbial genomes shed light on interconnected biogeochemical processes in an aquifer system.</title>
        <authorList>
            <person name="Anantharaman K."/>
            <person name="Brown C.T."/>
            <person name="Hug L.A."/>
            <person name="Sharon I."/>
            <person name="Castelle C.J."/>
            <person name="Probst A.J."/>
            <person name="Thomas B.C."/>
            <person name="Singh A."/>
            <person name="Wilkins M.J."/>
            <person name="Karaoz U."/>
            <person name="Brodie E.L."/>
            <person name="Williams K.H."/>
            <person name="Hubbard S.S."/>
            <person name="Banfield J.F."/>
        </authorList>
    </citation>
    <scope>NUCLEOTIDE SEQUENCE [LARGE SCALE GENOMIC DNA]</scope>
</reference>
<name>A0A1G2TN21_9BACT</name>
<comment type="caution">
    <text evidence="1">The sequence shown here is derived from an EMBL/GenBank/DDBJ whole genome shotgun (WGS) entry which is preliminary data.</text>
</comment>
<dbReference type="EMBL" id="MHVU01000021">
    <property type="protein sequence ID" value="OHA98716.1"/>
    <property type="molecule type" value="Genomic_DNA"/>
</dbReference>
<proteinExistence type="predicted"/>
<evidence type="ECO:0000313" key="2">
    <source>
        <dbReference type="Proteomes" id="UP000178530"/>
    </source>
</evidence>
<evidence type="ECO:0000313" key="1">
    <source>
        <dbReference type="EMBL" id="OHA98716.1"/>
    </source>
</evidence>
<organism evidence="1 2">
    <name type="scientific">Candidatus Zambryskibacteria bacterium RIFCSPHIGHO2_12_FULL_38_37</name>
    <dbReference type="NCBI Taxonomy" id="1802751"/>
    <lineage>
        <taxon>Bacteria</taxon>
        <taxon>Candidatus Zambryskiibacteriota</taxon>
    </lineage>
</organism>
<protein>
    <recommendedName>
        <fullName evidence="3">HTH cro/C1-type domain-containing protein</fullName>
    </recommendedName>
</protein>